<dbReference type="GO" id="GO:0015031">
    <property type="term" value="P:protein transport"/>
    <property type="evidence" value="ECO:0007669"/>
    <property type="project" value="UniProtKB-KW"/>
</dbReference>
<gene>
    <name evidence="10" type="ORF">A5886_000483</name>
</gene>
<evidence type="ECO:0000256" key="5">
    <source>
        <dbReference type="ARBA" id="ARBA00022692"/>
    </source>
</evidence>
<evidence type="ECO:0000256" key="2">
    <source>
        <dbReference type="ARBA" id="ARBA00006742"/>
    </source>
</evidence>
<dbReference type="PRINTS" id="PR01853">
    <property type="entry name" value="YAJCTRNLCASE"/>
</dbReference>
<evidence type="ECO:0000256" key="6">
    <source>
        <dbReference type="ARBA" id="ARBA00022927"/>
    </source>
</evidence>
<evidence type="ECO:0000313" key="10">
    <source>
        <dbReference type="EMBL" id="OTN75413.1"/>
    </source>
</evidence>
<keyword evidence="3" id="KW-0813">Transport</keyword>
<dbReference type="SMART" id="SM01323">
    <property type="entry name" value="YajC"/>
    <property type="match status" value="1"/>
</dbReference>
<dbReference type="NCBIfam" id="TIGR00739">
    <property type="entry name" value="yajC"/>
    <property type="match status" value="1"/>
</dbReference>
<keyword evidence="6" id="KW-0653">Protein transport</keyword>
<evidence type="ECO:0000256" key="1">
    <source>
        <dbReference type="ARBA" id="ARBA00004162"/>
    </source>
</evidence>
<dbReference type="PANTHER" id="PTHR33909:SF1">
    <property type="entry name" value="SEC TRANSLOCON ACCESSORY COMPLEX SUBUNIT YAJC"/>
    <property type="match status" value="1"/>
</dbReference>
<dbReference type="PANTHER" id="PTHR33909">
    <property type="entry name" value="SEC TRANSLOCON ACCESSORY COMPLEX SUBUNIT YAJC"/>
    <property type="match status" value="1"/>
</dbReference>
<keyword evidence="7" id="KW-1133">Transmembrane helix</keyword>
<dbReference type="EMBL" id="NGKU01000001">
    <property type="protein sequence ID" value="OTN75413.1"/>
    <property type="molecule type" value="Genomic_DNA"/>
</dbReference>
<protein>
    <recommendedName>
        <fullName evidence="12">Preprotein translocase, YajC subunit</fullName>
    </recommendedName>
</protein>
<evidence type="ECO:0008006" key="12">
    <source>
        <dbReference type="Google" id="ProtNLM"/>
    </source>
</evidence>
<keyword evidence="9" id="KW-0472">Membrane</keyword>
<dbReference type="Pfam" id="PF02699">
    <property type="entry name" value="YajC"/>
    <property type="match status" value="1"/>
</dbReference>
<keyword evidence="8" id="KW-0811">Translocation</keyword>
<organism evidence="10 11">
    <name type="scientific">Candidatus Enterococcus testudinis</name>
    <dbReference type="NCBI Taxonomy" id="1834191"/>
    <lineage>
        <taxon>Bacteria</taxon>
        <taxon>Bacillati</taxon>
        <taxon>Bacillota</taxon>
        <taxon>Bacilli</taxon>
        <taxon>Lactobacillales</taxon>
        <taxon>Enterococcaceae</taxon>
        <taxon>Enterococcus</taxon>
    </lineage>
</organism>
<dbReference type="GO" id="GO:0005886">
    <property type="term" value="C:plasma membrane"/>
    <property type="evidence" value="ECO:0007669"/>
    <property type="project" value="UniProtKB-SubCell"/>
</dbReference>
<keyword evidence="4" id="KW-1003">Cell membrane</keyword>
<sequence>MAQSLPMLFMLVALVAMWFFMSRSQKKQQQERKNLLENMKAGDNVVTIGGLHGVISEINTEKSTVIIDCEGIFLEFDRSAIRTVTPNTTTSTVTDIEPADVTEEVIDVNDETKE</sequence>
<accession>A0A242A482</accession>
<name>A0A242A482_9ENTE</name>
<evidence type="ECO:0000256" key="4">
    <source>
        <dbReference type="ARBA" id="ARBA00022475"/>
    </source>
</evidence>
<comment type="caution">
    <text evidence="10">The sequence shown here is derived from an EMBL/GenBank/DDBJ whole genome shotgun (WGS) entry which is preliminary data.</text>
</comment>
<dbReference type="STRING" id="1834191.A5886_000483"/>
<evidence type="ECO:0000256" key="7">
    <source>
        <dbReference type="ARBA" id="ARBA00022989"/>
    </source>
</evidence>
<comment type="subcellular location">
    <subcellularLocation>
        <location evidence="1">Cell membrane</location>
        <topology evidence="1">Single-pass membrane protein</topology>
    </subcellularLocation>
</comment>
<reference evidence="10 11" key="1">
    <citation type="submission" date="2017-05" db="EMBL/GenBank/DDBJ databases">
        <title>The Genome Sequence of Enterococcus sp. 8G7_MSG3316.</title>
        <authorList>
            <consortium name="The Broad Institute Genomics Platform"/>
            <consortium name="The Broad Institute Genomic Center for Infectious Diseases"/>
            <person name="Earl A."/>
            <person name="Manson A."/>
            <person name="Schwartman J."/>
            <person name="Gilmore M."/>
            <person name="Abouelleil A."/>
            <person name="Cao P."/>
            <person name="Chapman S."/>
            <person name="Cusick C."/>
            <person name="Shea T."/>
            <person name="Young S."/>
            <person name="Neafsey D."/>
            <person name="Nusbaum C."/>
            <person name="Birren B."/>
        </authorList>
    </citation>
    <scope>NUCLEOTIDE SEQUENCE [LARGE SCALE GENOMIC DNA]</scope>
    <source>
        <strain evidence="10 11">8G7_MSG3316</strain>
    </source>
</reference>
<comment type="similarity">
    <text evidence="2">Belongs to the YajC family.</text>
</comment>
<evidence type="ECO:0000313" key="11">
    <source>
        <dbReference type="Proteomes" id="UP000195043"/>
    </source>
</evidence>
<proteinExistence type="inferred from homology"/>
<dbReference type="RefSeq" id="WP_086273475.1">
    <property type="nucleotide sequence ID" value="NZ_NGKU01000001.1"/>
</dbReference>
<dbReference type="AlphaFoldDB" id="A0A242A482"/>
<evidence type="ECO:0000256" key="9">
    <source>
        <dbReference type="ARBA" id="ARBA00023136"/>
    </source>
</evidence>
<evidence type="ECO:0000256" key="8">
    <source>
        <dbReference type="ARBA" id="ARBA00023010"/>
    </source>
</evidence>
<keyword evidence="5" id="KW-0812">Transmembrane</keyword>
<dbReference type="InterPro" id="IPR003849">
    <property type="entry name" value="Preprotein_translocase_YajC"/>
</dbReference>
<dbReference type="Proteomes" id="UP000195043">
    <property type="component" value="Unassembled WGS sequence"/>
</dbReference>
<evidence type="ECO:0000256" key="3">
    <source>
        <dbReference type="ARBA" id="ARBA00022448"/>
    </source>
</evidence>
<keyword evidence="11" id="KW-1185">Reference proteome</keyword>
<dbReference type="OrthoDB" id="9800132at2"/>